<dbReference type="Gene3D" id="2.30.110.10">
    <property type="entry name" value="Electron Transport, Fmn-binding Protein, Chain A"/>
    <property type="match status" value="1"/>
</dbReference>
<evidence type="ECO:0000313" key="1">
    <source>
        <dbReference type="EMBL" id="MBF4765793.1"/>
    </source>
</evidence>
<proteinExistence type="predicted"/>
<reference evidence="1" key="1">
    <citation type="submission" date="2020-11" db="EMBL/GenBank/DDBJ databases">
        <title>Nocardioides sp. nov., isolated from Soil of Cynanchum wilfordii Hemsley rhizosphere.</title>
        <authorList>
            <person name="Lee J.-S."/>
            <person name="Suh M.K."/>
            <person name="Kim J.-S."/>
        </authorList>
    </citation>
    <scope>NUCLEOTIDE SEQUENCE</scope>
    <source>
        <strain evidence="1">KCTC 19275</strain>
    </source>
</reference>
<dbReference type="Proteomes" id="UP000640489">
    <property type="component" value="Unassembled WGS sequence"/>
</dbReference>
<name>A0A930YGD0_9ACTN</name>
<accession>A0A930YGD0</accession>
<comment type="caution">
    <text evidence="1">The sequence shown here is derived from an EMBL/GenBank/DDBJ whole genome shotgun (WGS) entry which is preliminary data.</text>
</comment>
<dbReference type="SUPFAM" id="SSF50475">
    <property type="entry name" value="FMN-binding split barrel"/>
    <property type="match status" value="1"/>
</dbReference>
<dbReference type="InterPro" id="IPR012349">
    <property type="entry name" value="Split_barrel_FMN-bd"/>
</dbReference>
<dbReference type="RefSeq" id="WP_194708972.1">
    <property type="nucleotide sequence ID" value="NZ_JADKPN010000018.1"/>
</dbReference>
<dbReference type="Pfam" id="PF12900">
    <property type="entry name" value="Pyridox_ox_2"/>
    <property type="match status" value="1"/>
</dbReference>
<dbReference type="EMBL" id="JADKPN010000018">
    <property type="protein sequence ID" value="MBF4765793.1"/>
    <property type="molecule type" value="Genomic_DNA"/>
</dbReference>
<organism evidence="1 2">
    <name type="scientific">Nocardioides islandensis</name>
    <dbReference type="NCBI Taxonomy" id="433663"/>
    <lineage>
        <taxon>Bacteria</taxon>
        <taxon>Bacillati</taxon>
        <taxon>Actinomycetota</taxon>
        <taxon>Actinomycetes</taxon>
        <taxon>Propionibacteriales</taxon>
        <taxon>Nocardioidaceae</taxon>
        <taxon>Nocardioides</taxon>
    </lineage>
</organism>
<dbReference type="InterPro" id="IPR024747">
    <property type="entry name" value="Pyridox_Oxase-rel"/>
</dbReference>
<dbReference type="AlphaFoldDB" id="A0A930YGD0"/>
<evidence type="ECO:0000313" key="2">
    <source>
        <dbReference type="Proteomes" id="UP000640489"/>
    </source>
</evidence>
<gene>
    <name evidence="1" type="ORF">ISU07_21890</name>
</gene>
<sequence>MAVPYELTYSECQALLRSGVFGRIGLSTPHGPAVVPVNYAVSDSAILIRTATNGLLATHGRGVRVAFEIDHVDYTFHRGWSVMARGTTTIADDPDEVARLPWGWEPKPWAGGDRPLLVTLPLTELTGRRLGAGWNPMSELPGRRAWSQPLP</sequence>
<protein>
    <submittedName>
        <fullName evidence="1">Pyridoxamine 5'-phosphate oxidase family protein</fullName>
    </submittedName>
</protein>
<keyword evidence="2" id="KW-1185">Reference proteome</keyword>